<dbReference type="InterPro" id="IPR036770">
    <property type="entry name" value="Ankyrin_rpt-contain_sf"/>
</dbReference>
<organism evidence="7 8">
    <name type="scientific">Acanthamoeba castellanii (strain ATCC 30010 / Neff)</name>
    <dbReference type="NCBI Taxonomy" id="1257118"/>
    <lineage>
        <taxon>Eukaryota</taxon>
        <taxon>Amoebozoa</taxon>
        <taxon>Discosea</taxon>
        <taxon>Longamoebia</taxon>
        <taxon>Centramoebida</taxon>
        <taxon>Acanthamoebidae</taxon>
        <taxon>Acanthamoeba</taxon>
    </lineage>
</organism>
<keyword evidence="1" id="KW-0677">Repeat</keyword>
<dbReference type="InterPro" id="IPR000582">
    <property type="entry name" value="Acyl-CoA-binding_protein"/>
</dbReference>
<evidence type="ECO:0000313" key="7">
    <source>
        <dbReference type="EMBL" id="ELR15894.1"/>
    </source>
</evidence>
<dbReference type="SUPFAM" id="SSF47027">
    <property type="entry name" value="Acyl-CoA binding protein"/>
    <property type="match status" value="1"/>
</dbReference>
<feature type="domain" description="ACB" evidence="6">
    <location>
        <begin position="1"/>
        <end position="73"/>
    </location>
</feature>
<dbReference type="OMA" id="ARSKWQA"/>
<dbReference type="KEGG" id="acan:ACA1_188320"/>
<dbReference type="InterPro" id="IPR035984">
    <property type="entry name" value="Acyl-CoA-binding_sf"/>
</dbReference>
<dbReference type="PANTHER" id="PTHR24119">
    <property type="entry name" value="ACYL-COA-BINDING DOMAIN-CONTAINING PROTEIN 6"/>
    <property type="match status" value="1"/>
</dbReference>
<sequence>MEGKARFDAAVQFLAENKNKLSFDQAQQLSLYGLFKQANQGPTAWNDLGKMTQQEAMQKYGETVDKFVPGWDKSTKAEEMKGNGDGEAEPQPAKKTGNKSGMVVFSQPVAPNSEDEEEGEQDIWYFASTGDLAQVGSLLAEGQFTLDQPDEDGRTPLMWAADKGRVAVAADLLKRGAAVNARDGDGQTVLHYAALSENEEMLQLLLEHGADKTIPDNDGTLPSELADNERLRKLLE</sequence>
<feature type="repeat" description="ANK" evidence="4">
    <location>
        <begin position="185"/>
        <end position="217"/>
    </location>
</feature>
<evidence type="ECO:0000259" key="6">
    <source>
        <dbReference type="PROSITE" id="PS51228"/>
    </source>
</evidence>
<dbReference type="GeneID" id="14916552"/>
<feature type="compositionally biased region" description="Basic and acidic residues" evidence="5">
    <location>
        <begin position="75"/>
        <end position="84"/>
    </location>
</feature>
<feature type="repeat" description="ANK" evidence="4">
    <location>
        <begin position="152"/>
        <end position="184"/>
    </location>
</feature>
<dbReference type="Pfam" id="PF00887">
    <property type="entry name" value="ACBP"/>
    <property type="match status" value="1"/>
</dbReference>
<dbReference type="EMBL" id="KB008020">
    <property type="protein sequence ID" value="ELR15894.1"/>
    <property type="molecule type" value="Genomic_DNA"/>
</dbReference>
<accession>L8GRT2</accession>
<dbReference type="InterPro" id="IPR014352">
    <property type="entry name" value="FERM/acyl-CoA-bd_prot_sf"/>
</dbReference>
<dbReference type="InterPro" id="IPR002110">
    <property type="entry name" value="Ankyrin_rpt"/>
</dbReference>
<dbReference type="STRING" id="1257118.L8GRT2"/>
<name>L8GRT2_ACACF</name>
<dbReference type="PROSITE" id="PS51228">
    <property type="entry name" value="ACB_2"/>
    <property type="match status" value="1"/>
</dbReference>
<keyword evidence="3" id="KW-0446">Lipid-binding</keyword>
<dbReference type="PROSITE" id="PS50297">
    <property type="entry name" value="ANK_REP_REGION"/>
    <property type="match status" value="2"/>
</dbReference>
<evidence type="ECO:0000256" key="2">
    <source>
        <dbReference type="ARBA" id="ARBA00023043"/>
    </source>
</evidence>
<dbReference type="SUPFAM" id="SSF48403">
    <property type="entry name" value="Ankyrin repeat"/>
    <property type="match status" value="1"/>
</dbReference>
<feature type="region of interest" description="Disordered" evidence="5">
    <location>
        <begin position="75"/>
        <end position="101"/>
    </location>
</feature>
<reference evidence="7 8" key="1">
    <citation type="journal article" date="2013" name="Genome Biol.">
        <title>Genome of Acanthamoeba castellanii highlights extensive lateral gene transfer and early evolution of tyrosine kinase signaling.</title>
        <authorList>
            <person name="Clarke M."/>
            <person name="Lohan A.J."/>
            <person name="Liu B."/>
            <person name="Lagkouvardos I."/>
            <person name="Roy S."/>
            <person name="Zafar N."/>
            <person name="Bertelli C."/>
            <person name="Schilde C."/>
            <person name="Kianianmomeni A."/>
            <person name="Burglin T.R."/>
            <person name="Frech C."/>
            <person name="Turcotte B."/>
            <person name="Kopec K.O."/>
            <person name="Synnott J.M."/>
            <person name="Choo C."/>
            <person name="Paponov I."/>
            <person name="Finkler A."/>
            <person name="Soon Heng Tan C."/>
            <person name="Hutchins A.P."/>
            <person name="Weinmeier T."/>
            <person name="Rattei T."/>
            <person name="Chu J.S."/>
            <person name="Gimenez G."/>
            <person name="Irimia M."/>
            <person name="Rigden D.J."/>
            <person name="Fitzpatrick D.A."/>
            <person name="Lorenzo-Morales J."/>
            <person name="Bateman A."/>
            <person name="Chiu C.H."/>
            <person name="Tang P."/>
            <person name="Hegemann P."/>
            <person name="Fromm H."/>
            <person name="Raoult D."/>
            <person name="Greub G."/>
            <person name="Miranda-Saavedra D."/>
            <person name="Chen N."/>
            <person name="Nash P."/>
            <person name="Ginger M.L."/>
            <person name="Horn M."/>
            <person name="Schaap P."/>
            <person name="Caler L."/>
            <person name="Loftus B."/>
        </authorList>
    </citation>
    <scope>NUCLEOTIDE SEQUENCE [LARGE SCALE GENOMIC DNA]</scope>
    <source>
        <strain evidence="7 8">Neff</strain>
    </source>
</reference>
<dbReference type="AlphaFoldDB" id="L8GRT2"/>
<protein>
    <submittedName>
        <fullName evidence="7">AcylCoA-binding domain containing protein</fullName>
    </submittedName>
</protein>
<dbReference type="GO" id="GO:0000062">
    <property type="term" value="F:fatty-acyl-CoA binding"/>
    <property type="evidence" value="ECO:0007669"/>
    <property type="project" value="InterPro"/>
</dbReference>
<dbReference type="Proteomes" id="UP000011083">
    <property type="component" value="Unassembled WGS sequence"/>
</dbReference>
<dbReference type="PROSITE" id="PS50088">
    <property type="entry name" value="ANK_REPEAT"/>
    <property type="match status" value="2"/>
</dbReference>
<gene>
    <name evidence="7" type="ORF">ACA1_188320</name>
</gene>
<dbReference type="SMART" id="SM00248">
    <property type="entry name" value="ANK"/>
    <property type="match status" value="2"/>
</dbReference>
<keyword evidence="8" id="KW-1185">Reference proteome</keyword>
<dbReference type="RefSeq" id="XP_004337907.1">
    <property type="nucleotide sequence ID" value="XM_004337859.1"/>
</dbReference>
<dbReference type="PRINTS" id="PR01415">
    <property type="entry name" value="ANKYRIN"/>
</dbReference>
<dbReference type="PANTHER" id="PTHR24119:SF0">
    <property type="entry name" value="ACYL-COA-BINDING DOMAIN-CONTAINING PROTEIN 6"/>
    <property type="match status" value="1"/>
</dbReference>
<evidence type="ECO:0000256" key="4">
    <source>
        <dbReference type="PROSITE-ProRule" id="PRU00023"/>
    </source>
</evidence>
<dbReference type="VEuPathDB" id="AmoebaDB:ACA1_188320"/>
<keyword evidence="2 4" id="KW-0040">ANK repeat</keyword>
<evidence type="ECO:0000256" key="1">
    <source>
        <dbReference type="ARBA" id="ARBA00022737"/>
    </source>
</evidence>
<evidence type="ECO:0000313" key="8">
    <source>
        <dbReference type="Proteomes" id="UP000011083"/>
    </source>
</evidence>
<dbReference type="Pfam" id="PF12796">
    <property type="entry name" value="Ank_2"/>
    <property type="match status" value="1"/>
</dbReference>
<proteinExistence type="predicted"/>
<dbReference type="Gene3D" id="1.20.80.10">
    <property type="match status" value="2"/>
</dbReference>
<evidence type="ECO:0000256" key="5">
    <source>
        <dbReference type="SAM" id="MobiDB-lite"/>
    </source>
</evidence>
<dbReference type="OrthoDB" id="4567at2759"/>
<evidence type="ECO:0000256" key="3">
    <source>
        <dbReference type="ARBA" id="ARBA00023121"/>
    </source>
</evidence>
<dbReference type="Gene3D" id="1.25.40.20">
    <property type="entry name" value="Ankyrin repeat-containing domain"/>
    <property type="match status" value="1"/>
</dbReference>